<dbReference type="AlphaFoldDB" id="A0A9Q1L1G7"/>
<proteinExistence type="predicted"/>
<comment type="caution">
    <text evidence="2">The sequence shown here is derived from an EMBL/GenBank/DDBJ whole genome shotgun (WGS) entry which is preliminary data.</text>
</comment>
<accession>A0A9Q1L1G7</accession>
<gene>
    <name evidence="2" type="ORF">Cgig2_014683</name>
</gene>
<reference evidence="2" key="1">
    <citation type="submission" date="2022-04" db="EMBL/GenBank/DDBJ databases">
        <title>Carnegiea gigantea Genome sequencing and assembly v2.</title>
        <authorList>
            <person name="Copetti D."/>
            <person name="Sanderson M.J."/>
            <person name="Burquez A."/>
            <person name="Wojciechowski M.F."/>
        </authorList>
    </citation>
    <scope>NUCLEOTIDE SEQUENCE</scope>
    <source>
        <strain evidence="2">SGP5-SGP5p</strain>
        <tissue evidence="2">Aerial part</tissue>
    </source>
</reference>
<feature type="region of interest" description="Disordered" evidence="1">
    <location>
        <begin position="217"/>
        <end position="242"/>
    </location>
</feature>
<protein>
    <submittedName>
        <fullName evidence="2">Uncharacterized protein</fullName>
    </submittedName>
</protein>
<dbReference type="Proteomes" id="UP001153076">
    <property type="component" value="Unassembled WGS sequence"/>
</dbReference>
<evidence type="ECO:0000256" key="1">
    <source>
        <dbReference type="SAM" id="MobiDB-lite"/>
    </source>
</evidence>
<organism evidence="2 3">
    <name type="scientific">Carnegiea gigantea</name>
    <dbReference type="NCBI Taxonomy" id="171969"/>
    <lineage>
        <taxon>Eukaryota</taxon>
        <taxon>Viridiplantae</taxon>
        <taxon>Streptophyta</taxon>
        <taxon>Embryophyta</taxon>
        <taxon>Tracheophyta</taxon>
        <taxon>Spermatophyta</taxon>
        <taxon>Magnoliopsida</taxon>
        <taxon>eudicotyledons</taxon>
        <taxon>Gunneridae</taxon>
        <taxon>Pentapetalae</taxon>
        <taxon>Caryophyllales</taxon>
        <taxon>Cactineae</taxon>
        <taxon>Cactaceae</taxon>
        <taxon>Cactoideae</taxon>
        <taxon>Echinocereeae</taxon>
        <taxon>Carnegiea</taxon>
    </lineage>
</organism>
<feature type="region of interest" description="Disordered" evidence="1">
    <location>
        <begin position="80"/>
        <end position="104"/>
    </location>
</feature>
<feature type="region of interest" description="Disordered" evidence="1">
    <location>
        <begin position="126"/>
        <end position="158"/>
    </location>
</feature>
<name>A0A9Q1L1G7_9CARY</name>
<dbReference type="EMBL" id="JAKOGI010000002">
    <property type="protein sequence ID" value="KAJ8452920.1"/>
    <property type="molecule type" value="Genomic_DNA"/>
</dbReference>
<evidence type="ECO:0000313" key="2">
    <source>
        <dbReference type="EMBL" id="KAJ8452920.1"/>
    </source>
</evidence>
<feature type="compositionally biased region" description="Polar residues" evidence="1">
    <location>
        <begin position="82"/>
        <end position="99"/>
    </location>
</feature>
<keyword evidence="3" id="KW-1185">Reference proteome</keyword>
<feature type="compositionally biased region" description="Gly residues" evidence="1">
    <location>
        <begin position="229"/>
        <end position="242"/>
    </location>
</feature>
<sequence length="242" mass="26311">MPSTGILCWRFLYQVLIYHPSNSKEDLQNEGAKVSASDVFSALMLVTQAIYLDKIDTTTRQQPKSAWVWARPYHPHWASPSYRRSPQLPETAQRSTPVSHSRYRTPPGIPLHFPAYRLPASPVIPCPLSTRPSSPAQELPASAPEQREAEPPPVSCCTPAVPGRWGRMGTAEPGSTLGWAVRSSVSAPASGTHRRRTHLRLNCHRFCWRDGTPPAAAAAAAVPRSGDGSTPGSGHRSGGPKQ</sequence>
<evidence type="ECO:0000313" key="3">
    <source>
        <dbReference type="Proteomes" id="UP001153076"/>
    </source>
</evidence>